<dbReference type="SUPFAM" id="SSF103506">
    <property type="entry name" value="Mitochondrial carrier"/>
    <property type="match status" value="1"/>
</dbReference>
<dbReference type="Proteomes" id="UP000013827">
    <property type="component" value="Unassembled WGS sequence"/>
</dbReference>
<evidence type="ECO:0000256" key="6">
    <source>
        <dbReference type="ARBA" id="ARBA00022989"/>
    </source>
</evidence>
<dbReference type="GO" id="GO:0016020">
    <property type="term" value="C:membrane"/>
    <property type="evidence" value="ECO:0007669"/>
    <property type="project" value="UniProtKB-SubCell"/>
</dbReference>
<comment type="similarity">
    <text evidence="2 9">Belongs to the mitochondrial carrier (TC 2.A.29) family.</text>
</comment>
<evidence type="ECO:0000313" key="10">
    <source>
        <dbReference type="EnsemblProtists" id="EOD15784"/>
    </source>
</evidence>
<dbReference type="PROSITE" id="PS50920">
    <property type="entry name" value="SOLCAR"/>
    <property type="match status" value="2"/>
</dbReference>
<keyword evidence="3 9" id="KW-0813">Transport</keyword>
<evidence type="ECO:0000256" key="5">
    <source>
        <dbReference type="ARBA" id="ARBA00022737"/>
    </source>
</evidence>
<protein>
    <recommendedName>
        <fullName evidence="12">Mitochondrial carrier family</fullName>
    </recommendedName>
</protein>
<dbReference type="InterPro" id="IPR050391">
    <property type="entry name" value="Mito_Metabolite_Transporter"/>
</dbReference>
<reference evidence="10" key="2">
    <citation type="submission" date="2024-10" db="UniProtKB">
        <authorList>
            <consortium name="EnsemblProtists"/>
        </authorList>
    </citation>
    <scope>IDENTIFICATION</scope>
</reference>
<dbReference type="HOGENOM" id="CLU_015166_14_1_1"/>
<dbReference type="InterPro" id="IPR023395">
    <property type="entry name" value="MCP_dom_sf"/>
</dbReference>
<dbReference type="KEGG" id="ehx:EMIHUDRAFT_245589"/>
<dbReference type="eggNOG" id="KOG0759">
    <property type="taxonomic scope" value="Eukaryota"/>
</dbReference>
<keyword evidence="5" id="KW-0677">Repeat</keyword>
<evidence type="ECO:0000256" key="9">
    <source>
        <dbReference type="RuleBase" id="RU000488"/>
    </source>
</evidence>
<feature type="repeat" description="Solcar" evidence="8">
    <location>
        <begin position="202"/>
        <end position="292"/>
    </location>
</feature>
<accession>A0A0D3IWZ9</accession>
<dbReference type="Pfam" id="PF00153">
    <property type="entry name" value="Mito_carr"/>
    <property type="match status" value="2"/>
</dbReference>
<evidence type="ECO:0000256" key="4">
    <source>
        <dbReference type="ARBA" id="ARBA00022692"/>
    </source>
</evidence>
<evidence type="ECO:0000256" key="2">
    <source>
        <dbReference type="ARBA" id="ARBA00006375"/>
    </source>
</evidence>
<keyword evidence="7 8" id="KW-0472">Membrane</keyword>
<dbReference type="AlphaFoldDB" id="A0A0D3IWZ9"/>
<comment type="subcellular location">
    <subcellularLocation>
        <location evidence="1">Membrane</location>
        <topology evidence="1">Multi-pass membrane protein</topology>
    </subcellularLocation>
</comment>
<evidence type="ECO:0008006" key="12">
    <source>
        <dbReference type="Google" id="ProtNLM"/>
    </source>
</evidence>
<reference evidence="11" key="1">
    <citation type="journal article" date="2013" name="Nature">
        <title>Pan genome of the phytoplankton Emiliania underpins its global distribution.</title>
        <authorList>
            <person name="Read B.A."/>
            <person name="Kegel J."/>
            <person name="Klute M.J."/>
            <person name="Kuo A."/>
            <person name="Lefebvre S.C."/>
            <person name="Maumus F."/>
            <person name="Mayer C."/>
            <person name="Miller J."/>
            <person name="Monier A."/>
            <person name="Salamov A."/>
            <person name="Young J."/>
            <person name="Aguilar M."/>
            <person name="Claverie J.M."/>
            <person name="Frickenhaus S."/>
            <person name="Gonzalez K."/>
            <person name="Herman E.K."/>
            <person name="Lin Y.C."/>
            <person name="Napier J."/>
            <person name="Ogata H."/>
            <person name="Sarno A.F."/>
            <person name="Shmutz J."/>
            <person name="Schroeder D."/>
            <person name="de Vargas C."/>
            <person name="Verret F."/>
            <person name="von Dassow P."/>
            <person name="Valentin K."/>
            <person name="Van de Peer Y."/>
            <person name="Wheeler G."/>
            <person name="Dacks J.B."/>
            <person name="Delwiche C.F."/>
            <person name="Dyhrman S.T."/>
            <person name="Glockner G."/>
            <person name="John U."/>
            <person name="Richards T."/>
            <person name="Worden A.Z."/>
            <person name="Zhang X."/>
            <person name="Grigoriev I.V."/>
            <person name="Allen A.E."/>
            <person name="Bidle K."/>
            <person name="Borodovsky M."/>
            <person name="Bowler C."/>
            <person name="Brownlee C."/>
            <person name="Cock J.M."/>
            <person name="Elias M."/>
            <person name="Gladyshev V.N."/>
            <person name="Groth M."/>
            <person name="Guda C."/>
            <person name="Hadaegh A."/>
            <person name="Iglesias-Rodriguez M.D."/>
            <person name="Jenkins J."/>
            <person name="Jones B.M."/>
            <person name="Lawson T."/>
            <person name="Leese F."/>
            <person name="Lindquist E."/>
            <person name="Lobanov A."/>
            <person name="Lomsadze A."/>
            <person name="Malik S.B."/>
            <person name="Marsh M.E."/>
            <person name="Mackinder L."/>
            <person name="Mock T."/>
            <person name="Mueller-Roeber B."/>
            <person name="Pagarete A."/>
            <person name="Parker M."/>
            <person name="Probert I."/>
            <person name="Quesneville H."/>
            <person name="Raines C."/>
            <person name="Rensing S.A."/>
            <person name="Riano-Pachon D.M."/>
            <person name="Richier S."/>
            <person name="Rokitta S."/>
            <person name="Shiraiwa Y."/>
            <person name="Soanes D.M."/>
            <person name="van der Giezen M."/>
            <person name="Wahlund T.M."/>
            <person name="Williams B."/>
            <person name="Wilson W."/>
            <person name="Wolfe G."/>
            <person name="Wurch L.L."/>
        </authorList>
    </citation>
    <scope>NUCLEOTIDE SEQUENCE</scope>
</reference>
<proteinExistence type="inferred from homology"/>
<organism evidence="10 11">
    <name type="scientific">Emiliania huxleyi (strain CCMP1516)</name>
    <dbReference type="NCBI Taxonomy" id="280463"/>
    <lineage>
        <taxon>Eukaryota</taxon>
        <taxon>Haptista</taxon>
        <taxon>Haptophyta</taxon>
        <taxon>Prymnesiophyceae</taxon>
        <taxon>Isochrysidales</taxon>
        <taxon>Noelaerhabdaceae</taxon>
        <taxon>Emiliania</taxon>
    </lineage>
</organism>
<evidence type="ECO:0000256" key="8">
    <source>
        <dbReference type="PROSITE-ProRule" id="PRU00282"/>
    </source>
</evidence>
<dbReference type="PANTHER" id="PTHR45618">
    <property type="entry name" value="MITOCHONDRIAL DICARBOXYLATE CARRIER-RELATED"/>
    <property type="match status" value="1"/>
</dbReference>
<evidence type="ECO:0000313" key="11">
    <source>
        <dbReference type="Proteomes" id="UP000013827"/>
    </source>
</evidence>
<dbReference type="InterPro" id="IPR018108">
    <property type="entry name" value="MCP_transmembrane"/>
</dbReference>
<dbReference type="RefSeq" id="XP_005768213.1">
    <property type="nucleotide sequence ID" value="XM_005768156.1"/>
</dbReference>
<dbReference type="OMA" id="VWSNIIC"/>
<evidence type="ECO:0000256" key="3">
    <source>
        <dbReference type="ARBA" id="ARBA00022448"/>
    </source>
</evidence>
<dbReference type="Gene3D" id="1.50.40.10">
    <property type="entry name" value="Mitochondrial carrier domain"/>
    <property type="match status" value="2"/>
</dbReference>
<dbReference type="GeneID" id="17261933"/>
<dbReference type="EnsemblProtists" id="EOD15784">
    <property type="protein sequence ID" value="EOD15784"/>
    <property type="gene ID" value="EMIHUDRAFT_245589"/>
</dbReference>
<evidence type="ECO:0000256" key="7">
    <source>
        <dbReference type="ARBA" id="ARBA00023136"/>
    </source>
</evidence>
<name>A0A0D3IWZ9_EMIH1</name>
<dbReference type="PaxDb" id="2903-EOD15784"/>
<keyword evidence="11" id="KW-1185">Reference proteome</keyword>
<keyword evidence="4 8" id="KW-0812">Transmembrane</keyword>
<evidence type="ECO:0000256" key="1">
    <source>
        <dbReference type="ARBA" id="ARBA00004141"/>
    </source>
</evidence>
<feature type="repeat" description="Solcar" evidence="8">
    <location>
        <begin position="27"/>
        <end position="114"/>
    </location>
</feature>
<keyword evidence="6" id="KW-1133">Transmembrane helix</keyword>
<sequence>MSPPCDIARSTQPPFAALAAAEPAKARPWWVNFVTGASAALSGWMFVHPMDVLKVRQQLMGEGGQKSAGVSAVARQVVQAEGVAGLYAGLSAAAARQLSYGNLRLGIYSSLKDALYGTSPAPPPAWATLGLGCVAGGTAAFLSNPVEVTLADGRLPPAERRNYSNVFSGLYRIGAEDGARAYFAGAHRTTRRTLRCVVPTMVRAMVVNMLQVGGYDVAKSSYSPYVAAKTRMQNQRPLADGTVMYTSLTQTLSKIANSEGIASLWNGFGPYFGRCGGHTVFMFLFMEQYKKVADRAYPTVV</sequence>